<feature type="domain" description="SpoVT-AbrB" evidence="8">
    <location>
        <begin position="5"/>
        <end position="50"/>
    </location>
</feature>
<accession>A0A6G4CNS7</accession>
<dbReference type="GO" id="GO:0042802">
    <property type="term" value="F:identical protein binding"/>
    <property type="evidence" value="ECO:0007669"/>
    <property type="project" value="UniProtKB-ARBA"/>
</dbReference>
<keyword evidence="5" id="KW-0010">Activator</keyword>
<name>A0A6G4CNS7_CLOBO</name>
<evidence type="ECO:0000256" key="4">
    <source>
        <dbReference type="ARBA" id="ARBA00023125"/>
    </source>
</evidence>
<comment type="caution">
    <text evidence="9">The sequence shown here is derived from an EMBL/GenBank/DDBJ whole genome shotgun (WGS) entry which is preliminary data.</text>
</comment>
<dbReference type="SUPFAM" id="SSF89447">
    <property type="entry name" value="AbrB/MazE/MraZ-like"/>
    <property type="match status" value="1"/>
</dbReference>
<dbReference type="InterPro" id="IPR007159">
    <property type="entry name" value="SpoVT-AbrB_dom"/>
</dbReference>
<dbReference type="SMART" id="SM00966">
    <property type="entry name" value="SpoVT_AbrB"/>
    <property type="match status" value="1"/>
</dbReference>
<keyword evidence="6" id="KW-0804">Transcription</keyword>
<protein>
    <submittedName>
        <fullName evidence="9">AbrB/MazE/SpoVT family DNA-binding domain-containing protein</fullName>
    </submittedName>
</protein>
<dbReference type="InterPro" id="IPR052975">
    <property type="entry name" value="Repressor-like_regulatory"/>
</dbReference>
<organism evidence="9">
    <name type="scientific">Clostridium botulinum</name>
    <dbReference type="NCBI Taxonomy" id="1491"/>
    <lineage>
        <taxon>Bacteria</taxon>
        <taxon>Bacillati</taxon>
        <taxon>Bacillota</taxon>
        <taxon>Clostridia</taxon>
        <taxon>Eubacteriales</taxon>
        <taxon>Clostridiaceae</taxon>
        <taxon>Clostridium</taxon>
    </lineage>
</organism>
<dbReference type="AlphaFoldDB" id="A0A6G4CNS7"/>
<dbReference type="Pfam" id="PF04014">
    <property type="entry name" value="MazE_antitoxin"/>
    <property type="match status" value="1"/>
</dbReference>
<gene>
    <name evidence="9" type="ORF">EXM56_02750</name>
</gene>
<evidence type="ECO:0000256" key="6">
    <source>
        <dbReference type="ARBA" id="ARBA00023163"/>
    </source>
</evidence>
<evidence type="ECO:0000313" key="9">
    <source>
        <dbReference type="EMBL" id="NEZ74284.1"/>
    </source>
</evidence>
<reference evidence="9" key="1">
    <citation type="submission" date="2019-02" db="EMBL/GenBank/DDBJ databases">
        <title>Genome sequencing of Clostridium botulinum clinical isolates.</title>
        <authorList>
            <person name="Brunt J."/>
            <person name="Van Vliet A.H.M."/>
            <person name="Stringer S.C."/>
            <person name="Grant K.A."/>
            <person name="Carter A.C."/>
            <person name="Peck M.W."/>
        </authorList>
    </citation>
    <scope>NUCLEOTIDE SEQUENCE</scope>
    <source>
        <strain evidence="9">H114400598</strain>
    </source>
</reference>
<keyword evidence="1" id="KW-0678">Repressor</keyword>
<proteinExistence type="predicted"/>
<evidence type="ECO:0000259" key="8">
    <source>
        <dbReference type="PROSITE" id="PS51740"/>
    </source>
</evidence>
<dbReference type="InterPro" id="IPR037914">
    <property type="entry name" value="SpoVT-AbrB_sf"/>
</dbReference>
<keyword evidence="2" id="KW-0749">Sporulation</keyword>
<keyword evidence="4 7" id="KW-0238">DNA-binding</keyword>
<evidence type="ECO:0000256" key="7">
    <source>
        <dbReference type="PROSITE-ProRule" id="PRU01076"/>
    </source>
</evidence>
<keyword evidence="3" id="KW-0805">Transcription regulation</keyword>
<dbReference type="GO" id="GO:0030435">
    <property type="term" value="P:sporulation resulting in formation of a cellular spore"/>
    <property type="evidence" value="ECO:0007669"/>
    <property type="project" value="UniProtKB-KW"/>
</dbReference>
<dbReference type="FunFam" id="2.10.260.10:FF:000001">
    <property type="entry name" value="Stage V sporulation protein T"/>
    <property type="match status" value="1"/>
</dbReference>
<dbReference type="PANTHER" id="PTHR34860:SF6">
    <property type="entry name" value="REPRESSOR-LIKE PROTEIN SSO7C3"/>
    <property type="match status" value="1"/>
</dbReference>
<dbReference type="GO" id="GO:0003677">
    <property type="term" value="F:DNA binding"/>
    <property type="evidence" value="ECO:0007669"/>
    <property type="project" value="UniProtKB-UniRule"/>
</dbReference>
<dbReference type="PANTHER" id="PTHR34860">
    <property type="entry name" value="REPRESSOR-LIKE PROTEIN SSO7C3"/>
    <property type="match status" value="1"/>
</dbReference>
<dbReference type="PROSITE" id="PS51740">
    <property type="entry name" value="SPOVT_ABRB"/>
    <property type="match status" value="1"/>
</dbReference>
<evidence type="ECO:0000256" key="1">
    <source>
        <dbReference type="ARBA" id="ARBA00022491"/>
    </source>
</evidence>
<dbReference type="Gene3D" id="2.10.260.10">
    <property type="match status" value="1"/>
</dbReference>
<sequence>MKSTGIVRKVDELGRIVIPKELRRTLNIEEGDGLEIYTEGEQIILKKYEPCCIFCGEAKEVINFKGKNICKICLKELGK</sequence>
<dbReference type="EMBL" id="SGKT01000004">
    <property type="protein sequence ID" value="NEZ74284.1"/>
    <property type="molecule type" value="Genomic_DNA"/>
</dbReference>
<evidence type="ECO:0000256" key="5">
    <source>
        <dbReference type="ARBA" id="ARBA00023159"/>
    </source>
</evidence>
<evidence type="ECO:0000256" key="2">
    <source>
        <dbReference type="ARBA" id="ARBA00022969"/>
    </source>
</evidence>
<evidence type="ECO:0000256" key="3">
    <source>
        <dbReference type="ARBA" id="ARBA00023015"/>
    </source>
</evidence>
<dbReference type="NCBIfam" id="TIGR01439">
    <property type="entry name" value="lp_hng_hel_AbrB"/>
    <property type="match status" value="1"/>
</dbReference>